<feature type="transmembrane region" description="Helical" evidence="1">
    <location>
        <begin position="151"/>
        <end position="171"/>
    </location>
</feature>
<protein>
    <recommendedName>
        <fullName evidence="4">2TM domain-containing protein</fullName>
    </recommendedName>
</protein>
<reference evidence="2 3" key="1">
    <citation type="submission" date="2019-09" db="EMBL/GenBank/DDBJ databases">
        <authorList>
            <person name="Wang X."/>
        </authorList>
    </citation>
    <scope>NUCLEOTIDE SEQUENCE [LARGE SCALE GENOMIC DNA]</scope>
    <source>
        <strain evidence="2 3">CICC 11023</strain>
    </source>
</reference>
<accession>A0A5N0EA88</accession>
<dbReference type="EMBL" id="VXLC01000013">
    <property type="protein sequence ID" value="KAA8886347.1"/>
    <property type="molecule type" value="Genomic_DNA"/>
</dbReference>
<feature type="transmembrane region" description="Helical" evidence="1">
    <location>
        <begin position="64"/>
        <end position="82"/>
    </location>
</feature>
<keyword evidence="1" id="KW-1133">Transmembrane helix</keyword>
<dbReference type="RefSeq" id="WP_150404328.1">
    <property type="nucleotide sequence ID" value="NZ_VXLC01000013.1"/>
</dbReference>
<dbReference type="AlphaFoldDB" id="A0A5N0EA88"/>
<evidence type="ECO:0000313" key="3">
    <source>
        <dbReference type="Proteomes" id="UP000323876"/>
    </source>
</evidence>
<evidence type="ECO:0000256" key="1">
    <source>
        <dbReference type="SAM" id="Phobius"/>
    </source>
</evidence>
<feature type="transmembrane region" description="Helical" evidence="1">
    <location>
        <begin position="121"/>
        <end position="139"/>
    </location>
</feature>
<sequence>MIALIVGCEVGFWVLLLLGLAVRYLTSARRLSNVLLASVPLVDVVLLAASVIDLRRGGEASLTHGLAAIYIGVSIAFGPQMIDWADQRFAHRFAGGPAPVRPPKAGRAHAARERVQWFKHLLAYTVAAIVLGLFTLLVGDLDRTTPLWGVLAPWGLILAIDFVISFSYTVMPRRS</sequence>
<name>A0A5N0EA88_9NOCA</name>
<keyword evidence="1" id="KW-0472">Membrane</keyword>
<evidence type="ECO:0000313" key="2">
    <source>
        <dbReference type="EMBL" id="KAA8886347.1"/>
    </source>
</evidence>
<feature type="transmembrane region" description="Helical" evidence="1">
    <location>
        <begin position="33"/>
        <end position="52"/>
    </location>
</feature>
<dbReference type="Proteomes" id="UP000323876">
    <property type="component" value="Unassembled WGS sequence"/>
</dbReference>
<gene>
    <name evidence="2" type="ORF">F3087_24215</name>
</gene>
<organism evidence="2 3">
    <name type="scientific">Nocardia colli</name>
    <dbReference type="NCBI Taxonomy" id="2545717"/>
    <lineage>
        <taxon>Bacteria</taxon>
        <taxon>Bacillati</taxon>
        <taxon>Actinomycetota</taxon>
        <taxon>Actinomycetes</taxon>
        <taxon>Mycobacteriales</taxon>
        <taxon>Nocardiaceae</taxon>
        <taxon>Nocardia</taxon>
    </lineage>
</organism>
<keyword evidence="1" id="KW-0812">Transmembrane</keyword>
<keyword evidence="3" id="KW-1185">Reference proteome</keyword>
<evidence type="ECO:0008006" key="4">
    <source>
        <dbReference type="Google" id="ProtNLM"/>
    </source>
</evidence>
<feature type="transmembrane region" description="Helical" evidence="1">
    <location>
        <begin position="6"/>
        <end position="26"/>
    </location>
</feature>
<proteinExistence type="predicted"/>
<comment type="caution">
    <text evidence="2">The sequence shown here is derived from an EMBL/GenBank/DDBJ whole genome shotgun (WGS) entry which is preliminary data.</text>
</comment>
<dbReference type="OrthoDB" id="2082317at2"/>